<evidence type="ECO:0000256" key="3">
    <source>
        <dbReference type="ARBA" id="ARBA00022490"/>
    </source>
</evidence>
<dbReference type="Pfam" id="PF00275">
    <property type="entry name" value="EPSP_synthase"/>
    <property type="match status" value="1"/>
</dbReference>
<evidence type="ECO:0000313" key="15">
    <source>
        <dbReference type="Proteomes" id="UP000642829"/>
    </source>
</evidence>
<keyword evidence="5 12" id="KW-0808">Transferase</keyword>
<feature type="binding site" evidence="12">
    <location>
        <position position="309"/>
    </location>
    <ligand>
        <name>UDP-N-acetyl-alpha-D-glucosamine</name>
        <dbReference type="ChEBI" id="CHEBI:57705"/>
    </ligand>
</feature>
<reference evidence="14" key="1">
    <citation type="journal article" date="2014" name="Int. J. Syst. Evol. Microbiol.">
        <title>Complete genome sequence of Corynebacterium casei LMG S-19264T (=DSM 44701T), isolated from a smear-ripened cheese.</title>
        <authorList>
            <consortium name="US DOE Joint Genome Institute (JGI-PGF)"/>
            <person name="Walter F."/>
            <person name="Albersmeier A."/>
            <person name="Kalinowski J."/>
            <person name="Ruckert C."/>
        </authorList>
    </citation>
    <scope>NUCLEOTIDE SEQUENCE</scope>
    <source>
        <strain evidence="14">KCTC 12870</strain>
    </source>
</reference>
<dbReference type="NCBIfam" id="NF006873">
    <property type="entry name" value="PRK09369.1"/>
    <property type="match status" value="1"/>
</dbReference>
<dbReference type="Gene3D" id="3.65.10.10">
    <property type="entry name" value="Enolpyruvate transferase domain"/>
    <property type="match status" value="2"/>
</dbReference>
<evidence type="ECO:0000256" key="5">
    <source>
        <dbReference type="ARBA" id="ARBA00022679"/>
    </source>
</evidence>
<keyword evidence="7 12" id="KW-0573">Peptidoglycan synthesis</keyword>
<comment type="catalytic activity">
    <reaction evidence="11 12">
        <text>phosphoenolpyruvate + UDP-N-acetyl-alpha-D-glucosamine = UDP-N-acetyl-3-O-(1-carboxyvinyl)-alpha-D-glucosamine + phosphate</text>
        <dbReference type="Rhea" id="RHEA:18681"/>
        <dbReference type="ChEBI" id="CHEBI:43474"/>
        <dbReference type="ChEBI" id="CHEBI:57705"/>
        <dbReference type="ChEBI" id="CHEBI:58702"/>
        <dbReference type="ChEBI" id="CHEBI:68483"/>
        <dbReference type="EC" id="2.5.1.7"/>
    </reaction>
</comment>
<keyword evidence="4 12" id="KW-0132">Cell division</keyword>
<evidence type="ECO:0000256" key="11">
    <source>
        <dbReference type="ARBA" id="ARBA00047527"/>
    </source>
</evidence>
<dbReference type="NCBIfam" id="TIGR01072">
    <property type="entry name" value="murA"/>
    <property type="match status" value="1"/>
</dbReference>
<feature type="modified residue" description="2-(S-cysteinyl)pyruvic acid O-phosphothioketal" evidence="12">
    <location>
        <position position="116"/>
    </location>
</feature>
<dbReference type="EC" id="2.5.1.7" evidence="12"/>
<keyword evidence="6 12" id="KW-0133">Cell shape</keyword>
<evidence type="ECO:0000256" key="6">
    <source>
        <dbReference type="ARBA" id="ARBA00022960"/>
    </source>
</evidence>
<evidence type="ECO:0000256" key="8">
    <source>
        <dbReference type="ARBA" id="ARBA00023306"/>
    </source>
</evidence>
<dbReference type="HAMAP" id="MF_00111">
    <property type="entry name" value="MurA"/>
    <property type="match status" value="1"/>
</dbReference>
<keyword evidence="3 12" id="KW-0963">Cytoplasm</keyword>
<sequence length="434" mass="46676">MDVFRINGGRPLRGEVTVSGAKNACLPIFAATLLTGETCVIENVPDLSDLRFMAEIIENLGAEVERPDKNTWRITAKNITHRAPYDLVRRMRASVCLLGPLVARLKKAEVSLPGGCVIGPRPIDLHLKGLAKLNCEVDVRAGYVHIDAKRARGGHVFLGGRHGSTVTGTANILMAAVLTPGVTRIESAACEPEVVDLCKMLLSMGAKIEGVGSHCLTIEGVDKLNGTTYRVIDDRIEAGTYLIAAAMLDADITVNGAHPEDLSALLDKLEEAGADFSIELGGRIRMRGTPGTLNPVDVITLPHPGFPTDLQAQMCTLMSVTPGLSIITERVYPNRFMHVPELQRMGADIAIEGASAIVKGRRNPLSGAPVMASDLRASAALILAAMAAHGETWVQRIYHLDRGYENFDEKLRGLGADVERLNQDQMPKDLSGES</sequence>
<evidence type="ECO:0000256" key="2">
    <source>
        <dbReference type="ARBA" id="ARBA00004752"/>
    </source>
</evidence>
<dbReference type="InterPro" id="IPR013792">
    <property type="entry name" value="RNA3'P_cycl/enolpyr_Trfase_a/b"/>
</dbReference>
<dbReference type="AlphaFoldDB" id="A0A8J3DB14"/>
<feature type="domain" description="Enolpyruvate transferase" evidence="13">
    <location>
        <begin position="7"/>
        <end position="411"/>
    </location>
</feature>
<comment type="subcellular location">
    <subcellularLocation>
        <location evidence="1 12">Cytoplasm</location>
    </subcellularLocation>
</comment>
<gene>
    <name evidence="12 14" type="primary">murA</name>
    <name evidence="14" type="ORF">GCM10007047_13850</name>
</gene>
<dbReference type="RefSeq" id="WP_189513336.1">
    <property type="nucleotide sequence ID" value="NZ_BMXG01000007.1"/>
</dbReference>
<dbReference type="PANTHER" id="PTHR43783">
    <property type="entry name" value="UDP-N-ACETYLGLUCOSAMINE 1-CARBOXYVINYLTRANSFERASE"/>
    <property type="match status" value="1"/>
</dbReference>
<evidence type="ECO:0000256" key="1">
    <source>
        <dbReference type="ARBA" id="ARBA00004496"/>
    </source>
</evidence>
<name>A0A8J3DB14_9BACT</name>
<dbReference type="GO" id="GO:0019277">
    <property type="term" value="P:UDP-N-acetylgalactosamine biosynthetic process"/>
    <property type="evidence" value="ECO:0007669"/>
    <property type="project" value="InterPro"/>
</dbReference>
<dbReference type="PANTHER" id="PTHR43783:SF1">
    <property type="entry name" value="UDP-N-ACETYLGLUCOSAMINE 1-CARBOXYVINYLTRANSFERASE"/>
    <property type="match status" value="1"/>
</dbReference>
<proteinExistence type="inferred from homology"/>
<dbReference type="GO" id="GO:0051301">
    <property type="term" value="P:cell division"/>
    <property type="evidence" value="ECO:0007669"/>
    <property type="project" value="UniProtKB-KW"/>
</dbReference>
<dbReference type="InterPro" id="IPR050068">
    <property type="entry name" value="MurA_subfamily"/>
</dbReference>
<feature type="binding site" evidence="12">
    <location>
        <position position="331"/>
    </location>
    <ligand>
        <name>UDP-N-acetyl-alpha-D-glucosamine</name>
        <dbReference type="ChEBI" id="CHEBI:57705"/>
    </ligand>
</feature>
<protein>
    <recommendedName>
        <fullName evidence="12">UDP-N-acetylglucosamine 1-carboxyvinyltransferase</fullName>
        <ecNumber evidence="12">2.5.1.7</ecNumber>
    </recommendedName>
    <alternativeName>
        <fullName evidence="12">Enoylpyruvate transferase</fullName>
    </alternativeName>
    <alternativeName>
        <fullName evidence="12">UDP-N-acetylglucosamine enolpyruvyl transferase</fullName>
        <shortName evidence="12">EPT</shortName>
    </alternativeName>
</protein>
<feature type="active site" description="Proton donor" evidence="12">
    <location>
        <position position="116"/>
    </location>
</feature>
<organism evidence="14 15">
    <name type="scientific">Cerasicoccus arenae</name>
    <dbReference type="NCBI Taxonomy" id="424488"/>
    <lineage>
        <taxon>Bacteria</taxon>
        <taxon>Pseudomonadati</taxon>
        <taxon>Verrucomicrobiota</taxon>
        <taxon>Opitutia</taxon>
        <taxon>Puniceicoccales</taxon>
        <taxon>Cerasicoccaceae</taxon>
        <taxon>Cerasicoccus</taxon>
    </lineage>
</organism>
<evidence type="ECO:0000256" key="4">
    <source>
        <dbReference type="ARBA" id="ARBA00022618"/>
    </source>
</evidence>
<comment type="similarity">
    <text evidence="10 12">Belongs to the EPSP synthase family. MurA subfamily.</text>
</comment>
<dbReference type="InterPro" id="IPR001986">
    <property type="entry name" value="Enolpyruvate_Tfrase_dom"/>
</dbReference>
<evidence type="ECO:0000256" key="12">
    <source>
        <dbReference type="HAMAP-Rule" id="MF_00111"/>
    </source>
</evidence>
<keyword evidence="9 12" id="KW-0961">Cell wall biogenesis/degradation</keyword>
<dbReference type="Proteomes" id="UP000642829">
    <property type="component" value="Unassembled WGS sequence"/>
</dbReference>
<comment type="caution">
    <text evidence="14">The sequence shown here is derived from an EMBL/GenBank/DDBJ whole genome shotgun (WGS) entry which is preliminary data.</text>
</comment>
<dbReference type="EMBL" id="BMXG01000007">
    <property type="protein sequence ID" value="GHB99022.1"/>
    <property type="molecule type" value="Genomic_DNA"/>
</dbReference>
<dbReference type="UniPathway" id="UPA00219"/>
<dbReference type="GO" id="GO:0008360">
    <property type="term" value="P:regulation of cell shape"/>
    <property type="evidence" value="ECO:0007669"/>
    <property type="project" value="UniProtKB-KW"/>
</dbReference>
<dbReference type="GO" id="GO:0008760">
    <property type="term" value="F:UDP-N-acetylglucosamine 1-carboxyvinyltransferase activity"/>
    <property type="evidence" value="ECO:0007669"/>
    <property type="project" value="UniProtKB-UniRule"/>
</dbReference>
<keyword evidence="12" id="KW-0670">Pyruvate</keyword>
<accession>A0A8J3DB14</accession>
<evidence type="ECO:0000256" key="10">
    <source>
        <dbReference type="ARBA" id="ARBA00038367"/>
    </source>
</evidence>
<evidence type="ECO:0000259" key="13">
    <source>
        <dbReference type="Pfam" id="PF00275"/>
    </source>
</evidence>
<evidence type="ECO:0000256" key="7">
    <source>
        <dbReference type="ARBA" id="ARBA00022984"/>
    </source>
</evidence>
<dbReference type="InterPro" id="IPR005750">
    <property type="entry name" value="UDP_GlcNAc_COvinyl_MurA"/>
</dbReference>
<feature type="binding site" evidence="12">
    <location>
        <position position="92"/>
    </location>
    <ligand>
        <name>UDP-N-acetyl-alpha-D-glucosamine</name>
        <dbReference type="ChEBI" id="CHEBI:57705"/>
    </ligand>
</feature>
<comment type="caution">
    <text evidence="12">Lacks conserved residue(s) required for the propagation of feature annotation.</text>
</comment>
<dbReference type="GO" id="GO:0009252">
    <property type="term" value="P:peptidoglycan biosynthetic process"/>
    <property type="evidence" value="ECO:0007669"/>
    <property type="project" value="UniProtKB-UniRule"/>
</dbReference>
<comment type="pathway">
    <text evidence="2 12">Cell wall biogenesis; peptidoglycan biosynthesis.</text>
</comment>
<dbReference type="CDD" id="cd01555">
    <property type="entry name" value="UdpNAET"/>
    <property type="match status" value="1"/>
</dbReference>
<dbReference type="SUPFAM" id="SSF55205">
    <property type="entry name" value="EPT/RTPC-like"/>
    <property type="match status" value="1"/>
</dbReference>
<comment type="function">
    <text evidence="12">Cell wall formation. Adds enolpyruvyl to UDP-N-acetylglucosamine.</text>
</comment>
<evidence type="ECO:0000313" key="14">
    <source>
        <dbReference type="EMBL" id="GHB99022.1"/>
    </source>
</evidence>
<keyword evidence="8 12" id="KW-0131">Cell cycle</keyword>
<reference evidence="14" key="2">
    <citation type="submission" date="2020-09" db="EMBL/GenBank/DDBJ databases">
        <authorList>
            <person name="Sun Q."/>
            <person name="Kim S."/>
        </authorList>
    </citation>
    <scope>NUCLEOTIDE SEQUENCE</scope>
    <source>
        <strain evidence="14">KCTC 12870</strain>
    </source>
</reference>
<dbReference type="InterPro" id="IPR036968">
    <property type="entry name" value="Enolpyruvate_Tfrase_sf"/>
</dbReference>
<feature type="binding site" evidence="12">
    <location>
        <begin position="22"/>
        <end position="23"/>
    </location>
    <ligand>
        <name>phosphoenolpyruvate</name>
        <dbReference type="ChEBI" id="CHEBI:58702"/>
    </ligand>
</feature>
<dbReference type="GO" id="GO:0005737">
    <property type="term" value="C:cytoplasm"/>
    <property type="evidence" value="ECO:0007669"/>
    <property type="project" value="UniProtKB-SubCell"/>
</dbReference>
<evidence type="ECO:0000256" key="9">
    <source>
        <dbReference type="ARBA" id="ARBA00023316"/>
    </source>
</evidence>
<dbReference type="GO" id="GO:0071555">
    <property type="term" value="P:cell wall organization"/>
    <property type="evidence" value="ECO:0007669"/>
    <property type="project" value="UniProtKB-KW"/>
</dbReference>
<keyword evidence="15" id="KW-1185">Reference proteome</keyword>
<feature type="binding site" evidence="12">
    <location>
        <begin position="121"/>
        <end position="125"/>
    </location>
    <ligand>
        <name>UDP-N-acetyl-alpha-D-glucosamine</name>
        <dbReference type="ChEBI" id="CHEBI:57705"/>
    </ligand>
</feature>